<organism evidence="1 2">
    <name type="scientific">Siminovitchia terrae</name>
    <name type="common">Bacillus terrae</name>
    <dbReference type="NCBI Taxonomy" id="1914933"/>
    <lineage>
        <taxon>Bacteria</taxon>
        <taxon>Bacillati</taxon>
        <taxon>Bacillota</taxon>
        <taxon>Bacilli</taxon>
        <taxon>Bacillales</taxon>
        <taxon>Bacillaceae</taxon>
        <taxon>Siminovitchia</taxon>
    </lineage>
</organism>
<sequence length="59" mass="6971">MNGENWISPLCDYNPPIDFRWPEYVTTPRGDKEWVIPSTDQEVEYPKTTNYGMKIFVNS</sequence>
<accession>A0ABQ4L417</accession>
<protein>
    <submittedName>
        <fullName evidence="1">Uncharacterized protein</fullName>
    </submittedName>
</protein>
<gene>
    <name evidence="1" type="ORF">J6TS1_48860</name>
</gene>
<dbReference type="EMBL" id="BORJ01000019">
    <property type="protein sequence ID" value="GIN99016.1"/>
    <property type="molecule type" value="Genomic_DNA"/>
</dbReference>
<dbReference type="Proteomes" id="UP000680670">
    <property type="component" value="Unassembled WGS sequence"/>
</dbReference>
<reference evidence="1 2" key="1">
    <citation type="submission" date="2021-03" db="EMBL/GenBank/DDBJ databases">
        <title>Antimicrobial resistance genes in bacteria isolated from Japanese honey, and their potential for conferring macrolide and lincosamide resistance in the American foulbrood pathogen Paenibacillus larvae.</title>
        <authorList>
            <person name="Okamoto M."/>
            <person name="Kumagai M."/>
            <person name="Kanamori H."/>
            <person name="Takamatsu D."/>
        </authorList>
    </citation>
    <scope>NUCLEOTIDE SEQUENCE [LARGE SCALE GENOMIC DNA]</scope>
    <source>
        <strain evidence="1 2">J6TS1</strain>
    </source>
</reference>
<evidence type="ECO:0000313" key="2">
    <source>
        <dbReference type="Proteomes" id="UP000680670"/>
    </source>
</evidence>
<proteinExistence type="predicted"/>
<evidence type="ECO:0000313" key="1">
    <source>
        <dbReference type="EMBL" id="GIN99016.1"/>
    </source>
</evidence>
<comment type="caution">
    <text evidence="1">The sequence shown here is derived from an EMBL/GenBank/DDBJ whole genome shotgun (WGS) entry which is preliminary data.</text>
</comment>
<keyword evidence="2" id="KW-1185">Reference proteome</keyword>
<name>A0ABQ4L417_SIMTE</name>